<organism evidence="15 16">
    <name type="scientific">[Candida] anglica</name>
    <dbReference type="NCBI Taxonomy" id="148631"/>
    <lineage>
        <taxon>Eukaryota</taxon>
        <taxon>Fungi</taxon>
        <taxon>Dikarya</taxon>
        <taxon>Ascomycota</taxon>
        <taxon>Saccharomycotina</taxon>
        <taxon>Pichiomycetes</taxon>
        <taxon>Debaryomycetaceae</taxon>
        <taxon>Kurtzmaniella</taxon>
    </lineage>
</organism>
<evidence type="ECO:0000256" key="2">
    <source>
        <dbReference type="ARBA" id="ARBA00004760"/>
    </source>
</evidence>
<evidence type="ECO:0000256" key="7">
    <source>
        <dbReference type="ARBA" id="ARBA00022801"/>
    </source>
</evidence>
<feature type="domain" description="Endonuclease/exonuclease/phosphatase" evidence="14">
    <location>
        <begin position="20"/>
        <end position="304"/>
    </location>
</feature>
<comment type="pathway">
    <text evidence="3">Sphingolipid metabolism.</text>
</comment>
<proteinExistence type="inferred from homology"/>
<comment type="pathway">
    <text evidence="2">Lipid metabolism; sphingolipid metabolism.</text>
</comment>
<keyword evidence="16" id="KW-1185">Reference proteome</keyword>
<dbReference type="InterPro" id="IPR036691">
    <property type="entry name" value="Endo/exonu/phosph_ase_sf"/>
</dbReference>
<evidence type="ECO:0000256" key="9">
    <source>
        <dbReference type="ARBA" id="ARBA00022919"/>
    </source>
</evidence>
<dbReference type="SUPFAM" id="SSF56219">
    <property type="entry name" value="DNase I-like"/>
    <property type="match status" value="1"/>
</dbReference>
<dbReference type="Proteomes" id="UP001497600">
    <property type="component" value="Chromosome E"/>
</dbReference>
<evidence type="ECO:0000256" key="11">
    <source>
        <dbReference type="ARBA" id="ARBA00023098"/>
    </source>
</evidence>
<keyword evidence="9" id="KW-0746">Sphingolipid metabolism</keyword>
<evidence type="ECO:0000259" key="14">
    <source>
        <dbReference type="Pfam" id="PF03372"/>
    </source>
</evidence>
<keyword evidence="7" id="KW-0378">Hydrolase</keyword>
<name>A0ABP0ECA9_9ASCO</name>
<feature type="transmembrane region" description="Helical" evidence="13">
    <location>
        <begin position="359"/>
        <end position="377"/>
    </location>
</feature>
<keyword evidence="10 13" id="KW-1133">Transmembrane helix</keyword>
<dbReference type="InterPro" id="IPR038772">
    <property type="entry name" value="Sph/SMPD2-like"/>
</dbReference>
<evidence type="ECO:0000256" key="8">
    <source>
        <dbReference type="ARBA" id="ARBA00022842"/>
    </source>
</evidence>
<protein>
    <submittedName>
        <fullName evidence="15">Inositol phosphosphingolipids phospholipase C</fullName>
    </submittedName>
</protein>
<evidence type="ECO:0000256" key="1">
    <source>
        <dbReference type="ARBA" id="ARBA00004141"/>
    </source>
</evidence>
<evidence type="ECO:0000313" key="16">
    <source>
        <dbReference type="Proteomes" id="UP001497600"/>
    </source>
</evidence>
<keyword evidence="11" id="KW-0443">Lipid metabolism</keyword>
<evidence type="ECO:0000256" key="3">
    <source>
        <dbReference type="ARBA" id="ARBA00004991"/>
    </source>
</evidence>
<evidence type="ECO:0000313" key="15">
    <source>
        <dbReference type="EMBL" id="CAK7906854.1"/>
    </source>
</evidence>
<dbReference type="Pfam" id="PF03372">
    <property type="entry name" value="Exo_endo_phos"/>
    <property type="match status" value="1"/>
</dbReference>
<dbReference type="Gene3D" id="3.60.10.10">
    <property type="entry name" value="Endonuclease/exonuclease/phosphatase"/>
    <property type="match status" value="1"/>
</dbReference>
<accession>A0ABP0ECA9</accession>
<sequence length="435" mass="49806">MARSVQPVDENHLEKTVKLLTFNTWGLKYVSKLRKERLRAIADKLATEQDGDYDIVALQEIWVEEDWKYIEERCKKQFPYRRIFKSGIITGPGLALLSKIPIESTFLYRFPINGRSSAFFRGDWYVGKGIAVTLLKPHTPGSTPIALLNSHMHAPYSHTGDSSYACHRSCQAWDFVKIVKMLKKSGYAVIQVGDLNSKPGSLPYKLFTIEGGLVDSWESIYGANANDEIIEPEEIGTMTFEDQILIGGVTCDSKLNTWRANRQPWEACRLDYALVDSTHISTVNAQVRFTERLEPPYNCSYSDHFAYSAEFLIKASDNSRISKSAFSSSERIDVFKEFLLNLQEYQRYTIPEQTNWRRFHFFAGIITLIIFHFLMPWCAKISPYLALLVLFFSTVLGITAVLNGLIWYFGVRSEARALEEVQMEVEDNLTSLKDE</sequence>
<evidence type="ECO:0000256" key="6">
    <source>
        <dbReference type="ARBA" id="ARBA00022723"/>
    </source>
</evidence>
<dbReference type="InterPro" id="IPR005135">
    <property type="entry name" value="Endo/exonuclease/phosphatase"/>
</dbReference>
<evidence type="ECO:0000256" key="5">
    <source>
        <dbReference type="ARBA" id="ARBA00022692"/>
    </source>
</evidence>
<evidence type="ECO:0000256" key="4">
    <source>
        <dbReference type="ARBA" id="ARBA00006335"/>
    </source>
</evidence>
<dbReference type="EMBL" id="OZ004257">
    <property type="protein sequence ID" value="CAK7906854.1"/>
    <property type="molecule type" value="Genomic_DNA"/>
</dbReference>
<reference evidence="15 16" key="1">
    <citation type="submission" date="2024-01" db="EMBL/GenBank/DDBJ databases">
        <authorList>
            <consortium name="Genoscope - CEA"/>
            <person name="William W."/>
        </authorList>
    </citation>
    <scope>NUCLEOTIDE SEQUENCE [LARGE SCALE GENOMIC DNA]</scope>
    <source>
        <strain evidence="15 16">29B2s-10</strain>
    </source>
</reference>
<evidence type="ECO:0000256" key="13">
    <source>
        <dbReference type="SAM" id="Phobius"/>
    </source>
</evidence>
<gene>
    <name evidence="15" type="primary">ISC1</name>
    <name evidence="15" type="ORF">CAAN4_E02740</name>
</gene>
<evidence type="ECO:0000256" key="12">
    <source>
        <dbReference type="ARBA" id="ARBA00023136"/>
    </source>
</evidence>
<dbReference type="PANTHER" id="PTHR16320:SF24">
    <property type="entry name" value="PHOSPHODIESTERASE, PUTATIVE-RELATED"/>
    <property type="match status" value="1"/>
</dbReference>
<comment type="subcellular location">
    <subcellularLocation>
        <location evidence="1">Membrane</location>
        <topology evidence="1">Multi-pass membrane protein</topology>
    </subcellularLocation>
</comment>
<comment type="similarity">
    <text evidence="4">Belongs to the neutral sphingomyelinase family.</text>
</comment>
<keyword evidence="5 13" id="KW-0812">Transmembrane</keyword>
<dbReference type="PANTHER" id="PTHR16320">
    <property type="entry name" value="SPHINGOMYELINASE FAMILY MEMBER"/>
    <property type="match status" value="1"/>
</dbReference>
<evidence type="ECO:0000256" key="10">
    <source>
        <dbReference type="ARBA" id="ARBA00022989"/>
    </source>
</evidence>
<feature type="transmembrane region" description="Helical" evidence="13">
    <location>
        <begin position="384"/>
        <end position="409"/>
    </location>
</feature>
<keyword evidence="8" id="KW-0460">Magnesium</keyword>
<keyword evidence="6" id="KW-0479">Metal-binding</keyword>
<keyword evidence="12 13" id="KW-0472">Membrane</keyword>